<dbReference type="InParanoid" id="A0A1H9F0G6"/>
<dbReference type="STRING" id="478744.SAMN05444359_10836"/>
<dbReference type="Proteomes" id="UP000199021">
    <property type="component" value="Unassembled WGS sequence"/>
</dbReference>
<protein>
    <submittedName>
        <fullName evidence="2">Uncharacterized protein</fullName>
    </submittedName>
</protein>
<dbReference type="AlphaFoldDB" id="A0A1H9F0G6"/>
<feature type="transmembrane region" description="Helical" evidence="1">
    <location>
        <begin position="128"/>
        <end position="146"/>
    </location>
</feature>
<evidence type="ECO:0000256" key="1">
    <source>
        <dbReference type="SAM" id="Phobius"/>
    </source>
</evidence>
<reference evidence="3" key="1">
    <citation type="submission" date="2016-10" db="EMBL/GenBank/DDBJ databases">
        <authorList>
            <person name="Varghese N."/>
            <person name="Submissions S."/>
        </authorList>
    </citation>
    <scope>NUCLEOTIDE SEQUENCE [LARGE SCALE GENOMIC DNA]</scope>
    <source>
        <strain evidence="3">DSM 24740</strain>
    </source>
</reference>
<keyword evidence="1" id="KW-0812">Transmembrane</keyword>
<name>A0A1H9F0G6_9BACT</name>
<dbReference type="EMBL" id="FOFB01000008">
    <property type="protein sequence ID" value="SEQ31381.1"/>
    <property type="molecule type" value="Genomic_DNA"/>
</dbReference>
<feature type="transmembrane region" description="Helical" evidence="1">
    <location>
        <begin position="69"/>
        <end position="88"/>
    </location>
</feature>
<proteinExistence type="predicted"/>
<gene>
    <name evidence="2" type="ORF">SAMN05444359_10836</name>
</gene>
<evidence type="ECO:0000313" key="3">
    <source>
        <dbReference type="Proteomes" id="UP000199021"/>
    </source>
</evidence>
<sequence length="165" mass="18340">MPNFKGVKPSHFSFWQKWLTWANVMTIGVGLLVAFAGNSLFFDLHNAGTERVFFPETGFTPETIQLKNWLFGIIGGTIVGFHILMIFISEYAFKRKERWAYRAMWTGILSWFLIDSGISLVYGAVHNVVMINLVALILIGLPLVMTGKAFSKSDNMGAVAGAEAS</sequence>
<keyword evidence="1" id="KW-0472">Membrane</keyword>
<keyword evidence="3" id="KW-1185">Reference proteome</keyword>
<feature type="transmembrane region" description="Helical" evidence="1">
    <location>
        <begin position="21"/>
        <end position="42"/>
    </location>
</feature>
<feature type="transmembrane region" description="Helical" evidence="1">
    <location>
        <begin position="100"/>
        <end position="122"/>
    </location>
</feature>
<accession>A0A1H9F0G6</accession>
<keyword evidence="1" id="KW-1133">Transmembrane helix</keyword>
<evidence type="ECO:0000313" key="2">
    <source>
        <dbReference type="EMBL" id="SEQ31381.1"/>
    </source>
</evidence>
<organism evidence="2 3">
    <name type="scientific">Neolewinella agarilytica</name>
    <dbReference type="NCBI Taxonomy" id="478744"/>
    <lineage>
        <taxon>Bacteria</taxon>
        <taxon>Pseudomonadati</taxon>
        <taxon>Bacteroidota</taxon>
        <taxon>Saprospiria</taxon>
        <taxon>Saprospirales</taxon>
        <taxon>Lewinellaceae</taxon>
        <taxon>Neolewinella</taxon>
    </lineage>
</organism>